<name>A0ABY7HUB6_9GAMM</name>
<evidence type="ECO:0000256" key="1">
    <source>
        <dbReference type="ARBA" id="ARBA00009437"/>
    </source>
</evidence>
<dbReference type="InterPro" id="IPR000847">
    <property type="entry name" value="LysR_HTH_N"/>
</dbReference>
<organism evidence="6 7">
    <name type="scientific">Rouxiella chamberiensis</name>
    <dbReference type="NCBI Taxonomy" id="1513468"/>
    <lineage>
        <taxon>Bacteria</taxon>
        <taxon>Pseudomonadati</taxon>
        <taxon>Pseudomonadota</taxon>
        <taxon>Gammaproteobacteria</taxon>
        <taxon>Enterobacterales</taxon>
        <taxon>Yersiniaceae</taxon>
        <taxon>Rouxiella</taxon>
    </lineage>
</organism>
<evidence type="ECO:0000256" key="4">
    <source>
        <dbReference type="ARBA" id="ARBA00023163"/>
    </source>
</evidence>
<dbReference type="InterPro" id="IPR036388">
    <property type="entry name" value="WH-like_DNA-bd_sf"/>
</dbReference>
<sequence>MATIDLRRLKAFVTVVEEGNITRAAQRLFIQQPPLTRLLQSLEDEFGVKLLSRYPRGVEPTDIGKVLFKEAKALLAQADSLGATMLRATEGKQGDIRIGFTSSAALHAFVPNVLRRYREVYPQVTAQLEESGSTELLQALVNRTLDVAFVRTPVLGMPELKIERILQEPMMVALPDGHPLVQQHSGPVALNTLINEGFILYRRPAGQGLYDAILAACYRAGFSPRIVQEAPRLTSCLSLVGAGLGVSIVPACMVRLGGDGVVYLPLSEQAELHAPLYLAYRKGGQRKDSQSSAMITTFCELVKSQLEEGDNQRLDFYGR</sequence>
<dbReference type="InterPro" id="IPR036390">
    <property type="entry name" value="WH_DNA-bd_sf"/>
</dbReference>
<dbReference type="CDD" id="cd08451">
    <property type="entry name" value="PBP2_BudR"/>
    <property type="match status" value="1"/>
</dbReference>
<dbReference type="PROSITE" id="PS50931">
    <property type="entry name" value="HTH_LYSR"/>
    <property type="match status" value="1"/>
</dbReference>
<dbReference type="Gene3D" id="1.10.10.10">
    <property type="entry name" value="Winged helix-like DNA-binding domain superfamily/Winged helix DNA-binding domain"/>
    <property type="match status" value="1"/>
</dbReference>
<dbReference type="InterPro" id="IPR037410">
    <property type="entry name" value="BudR_PBP2"/>
</dbReference>
<comment type="similarity">
    <text evidence="1">Belongs to the LysR transcriptional regulatory family.</text>
</comment>
<reference evidence="6" key="1">
    <citation type="submission" date="2022-12" db="EMBL/GenBank/DDBJ databases">
        <title>Complete genome sequence of an Australian strain of Rouxiella badensis DAR84756 and resolution of the R. badensis DSM100043 and R. chamberiensis DSM28324 genomes.</title>
        <authorList>
            <person name="Paul S."/>
            <person name="Anderson P.J."/>
            <person name="Maynard G."/>
            <person name="Dyall-Smith M."/>
            <person name="Kudinha T."/>
        </authorList>
    </citation>
    <scope>NUCLEOTIDE SEQUENCE</scope>
    <source>
        <strain evidence="6">DSM 28324</strain>
    </source>
</reference>
<dbReference type="Pfam" id="PF00126">
    <property type="entry name" value="HTH_1"/>
    <property type="match status" value="1"/>
</dbReference>
<evidence type="ECO:0000313" key="6">
    <source>
        <dbReference type="EMBL" id="WAT02547.1"/>
    </source>
</evidence>
<evidence type="ECO:0000313" key="7">
    <source>
        <dbReference type="Proteomes" id="UP001164712"/>
    </source>
</evidence>
<protein>
    <submittedName>
        <fullName evidence="6">LysR family transcriptional regulator</fullName>
    </submittedName>
</protein>
<dbReference type="RefSeq" id="WP_269128255.1">
    <property type="nucleotide sequence ID" value="NZ_CP114058.1"/>
</dbReference>
<dbReference type="PANTHER" id="PTHR30346:SF30">
    <property type="entry name" value="SMALL NEUTRAL PROTEASE REGULATORY PROTEIN"/>
    <property type="match status" value="1"/>
</dbReference>
<dbReference type="SUPFAM" id="SSF46785">
    <property type="entry name" value="Winged helix' DNA-binding domain"/>
    <property type="match status" value="1"/>
</dbReference>
<dbReference type="PANTHER" id="PTHR30346">
    <property type="entry name" value="TRANSCRIPTIONAL DUAL REGULATOR HCAR-RELATED"/>
    <property type="match status" value="1"/>
</dbReference>
<feature type="domain" description="HTH lysR-type" evidence="5">
    <location>
        <begin position="4"/>
        <end position="61"/>
    </location>
</feature>
<evidence type="ECO:0000259" key="5">
    <source>
        <dbReference type="PROSITE" id="PS50931"/>
    </source>
</evidence>
<dbReference type="Gene3D" id="3.40.190.10">
    <property type="entry name" value="Periplasmic binding protein-like II"/>
    <property type="match status" value="2"/>
</dbReference>
<keyword evidence="7" id="KW-1185">Reference proteome</keyword>
<evidence type="ECO:0000256" key="2">
    <source>
        <dbReference type="ARBA" id="ARBA00023015"/>
    </source>
</evidence>
<dbReference type="PRINTS" id="PR00039">
    <property type="entry name" value="HTHLYSR"/>
</dbReference>
<keyword evidence="2" id="KW-0805">Transcription regulation</keyword>
<dbReference type="SUPFAM" id="SSF53850">
    <property type="entry name" value="Periplasmic binding protein-like II"/>
    <property type="match status" value="1"/>
</dbReference>
<dbReference type="EMBL" id="CP114058">
    <property type="protein sequence ID" value="WAT02547.1"/>
    <property type="molecule type" value="Genomic_DNA"/>
</dbReference>
<keyword evidence="4" id="KW-0804">Transcription</keyword>
<dbReference type="Pfam" id="PF03466">
    <property type="entry name" value="LysR_substrate"/>
    <property type="match status" value="1"/>
</dbReference>
<accession>A0ABY7HUB6</accession>
<proteinExistence type="inferred from homology"/>
<dbReference type="InterPro" id="IPR005119">
    <property type="entry name" value="LysR_subst-bd"/>
</dbReference>
<keyword evidence="3" id="KW-0238">DNA-binding</keyword>
<dbReference type="Proteomes" id="UP001164712">
    <property type="component" value="Chromosome"/>
</dbReference>
<evidence type="ECO:0000256" key="3">
    <source>
        <dbReference type="ARBA" id="ARBA00023125"/>
    </source>
</evidence>
<gene>
    <name evidence="6" type="ORF">O1V66_08270</name>
</gene>